<dbReference type="AlphaFoldDB" id="A0A7K3LMD3"/>
<feature type="compositionally biased region" description="Low complexity" evidence="1">
    <location>
        <begin position="59"/>
        <end position="98"/>
    </location>
</feature>
<dbReference type="Gene3D" id="1.10.530.10">
    <property type="match status" value="1"/>
</dbReference>
<organism evidence="4 5">
    <name type="scientific">Gordonia desulfuricans</name>
    <dbReference type="NCBI Taxonomy" id="89051"/>
    <lineage>
        <taxon>Bacteria</taxon>
        <taxon>Bacillati</taxon>
        <taxon>Actinomycetota</taxon>
        <taxon>Actinomycetes</taxon>
        <taxon>Mycobacteriales</taxon>
        <taxon>Gordoniaceae</taxon>
        <taxon>Gordonia</taxon>
    </lineage>
</organism>
<dbReference type="GO" id="GO:0009253">
    <property type="term" value="P:peptidoglycan catabolic process"/>
    <property type="evidence" value="ECO:0007669"/>
    <property type="project" value="TreeGrafter"/>
</dbReference>
<gene>
    <name evidence="4" type="ORF">GYA93_06385</name>
</gene>
<comment type="caution">
    <text evidence="4">The sequence shown here is derived from an EMBL/GenBank/DDBJ whole genome shotgun (WGS) entry which is preliminary data.</text>
</comment>
<accession>A0A7K3LMD3</accession>
<sequence length="269" mass="27434">MGKHSKPRIPLLQRSHRPLAATALVPLVGVVAAAAAATTDDGAGPSVAAPAATSSVTAQPVAQSSSSTPAPASPTAVIPSPVAQTQTSAPPAADPLPASVTDGDVPAINYRAYRAAADTIARTQPTCGIDWKLVAGIGRVESHHANNGDIAANGELKTPIFGPTLDGSLAGNQVITDTDGGALDGDSVHDRAVGPMQFIPSTWKKYAADGNGDGVADPQNIFDAALTTARYLCDGHLDLRNVASQTTAVLRYNNSMTYVSDVLGYARGY</sequence>
<dbReference type="PANTHER" id="PTHR30163">
    <property type="entry name" value="MEMBRANE-BOUND LYTIC MUREIN TRANSGLYCOSYLASE B"/>
    <property type="match status" value="1"/>
</dbReference>
<reference evidence="4 5" key="1">
    <citation type="submission" date="2020-01" db="EMBL/GenBank/DDBJ databases">
        <title>Investigation of new actinobacteria for the biodesulphurisation of diesel fuel.</title>
        <authorList>
            <person name="Athi Narayanan S.M."/>
        </authorList>
    </citation>
    <scope>NUCLEOTIDE SEQUENCE [LARGE SCALE GENOMIC DNA]</scope>
    <source>
        <strain evidence="4 5">213E</strain>
    </source>
</reference>
<dbReference type="Pfam" id="PF13406">
    <property type="entry name" value="SLT_2"/>
    <property type="match status" value="1"/>
</dbReference>
<dbReference type="RefSeq" id="WP_059039200.1">
    <property type="nucleotide sequence ID" value="NZ_JAADZU010000014.1"/>
</dbReference>
<evidence type="ECO:0000259" key="3">
    <source>
        <dbReference type="Pfam" id="PF13406"/>
    </source>
</evidence>
<keyword evidence="5" id="KW-1185">Reference proteome</keyword>
<feature type="chain" id="PRO_5038416047" evidence="2">
    <location>
        <begin position="37"/>
        <end position="269"/>
    </location>
</feature>
<evidence type="ECO:0000256" key="1">
    <source>
        <dbReference type="SAM" id="MobiDB-lite"/>
    </source>
</evidence>
<feature type="region of interest" description="Disordered" evidence="1">
    <location>
        <begin position="59"/>
        <end position="101"/>
    </location>
</feature>
<feature type="domain" description="Transglycosylase SLT" evidence="3">
    <location>
        <begin position="192"/>
        <end position="232"/>
    </location>
</feature>
<proteinExistence type="predicted"/>
<dbReference type="EMBL" id="JAADZU010000014">
    <property type="protein sequence ID" value="NDK89211.1"/>
    <property type="molecule type" value="Genomic_DNA"/>
</dbReference>
<dbReference type="Proteomes" id="UP000466307">
    <property type="component" value="Unassembled WGS sequence"/>
</dbReference>
<dbReference type="InterPro" id="IPR031304">
    <property type="entry name" value="SLT_2"/>
</dbReference>
<evidence type="ECO:0000313" key="4">
    <source>
        <dbReference type="EMBL" id="NDK89211.1"/>
    </source>
</evidence>
<dbReference type="InterPro" id="IPR023346">
    <property type="entry name" value="Lysozyme-like_dom_sf"/>
</dbReference>
<dbReference type="SUPFAM" id="SSF53955">
    <property type="entry name" value="Lysozyme-like"/>
    <property type="match status" value="1"/>
</dbReference>
<protein>
    <submittedName>
        <fullName evidence="4">Murein transglycosylase</fullName>
    </submittedName>
</protein>
<keyword evidence="2" id="KW-0732">Signal</keyword>
<feature type="signal peptide" evidence="2">
    <location>
        <begin position="1"/>
        <end position="36"/>
    </location>
</feature>
<evidence type="ECO:0000256" key="2">
    <source>
        <dbReference type="SAM" id="SignalP"/>
    </source>
</evidence>
<dbReference type="InterPro" id="IPR043426">
    <property type="entry name" value="MltB-like"/>
</dbReference>
<dbReference type="GO" id="GO:0008933">
    <property type="term" value="F:peptidoglycan lytic transglycosylase activity"/>
    <property type="evidence" value="ECO:0007669"/>
    <property type="project" value="TreeGrafter"/>
</dbReference>
<name>A0A7K3LMD3_9ACTN</name>
<dbReference type="PANTHER" id="PTHR30163:SF8">
    <property type="entry name" value="LYTIC MUREIN TRANSGLYCOSYLASE"/>
    <property type="match status" value="1"/>
</dbReference>
<evidence type="ECO:0000313" key="5">
    <source>
        <dbReference type="Proteomes" id="UP000466307"/>
    </source>
</evidence>
<dbReference type="CDD" id="cd13399">
    <property type="entry name" value="Slt35-like"/>
    <property type="match status" value="1"/>
</dbReference>